<evidence type="ECO:0000259" key="1">
    <source>
        <dbReference type="Pfam" id="PF13622"/>
    </source>
</evidence>
<proteinExistence type="predicted"/>
<dbReference type="InterPro" id="IPR049450">
    <property type="entry name" value="ACOT8-like_C"/>
</dbReference>
<dbReference type="Pfam" id="PF13622">
    <property type="entry name" value="4HBT_3"/>
    <property type="match status" value="1"/>
</dbReference>
<keyword evidence="4" id="KW-1185">Reference proteome</keyword>
<dbReference type="STRING" id="871741.SAMN05192570_0074"/>
<evidence type="ECO:0000313" key="4">
    <source>
        <dbReference type="Proteomes" id="UP000198788"/>
    </source>
</evidence>
<dbReference type="EMBL" id="FOZV01000010">
    <property type="protein sequence ID" value="SFS88738.1"/>
    <property type="molecule type" value="Genomic_DNA"/>
</dbReference>
<dbReference type="InterPro" id="IPR049449">
    <property type="entry name" value="TesB_ACOT8-like_N"/>
</dbReference>
<dbReference type="SUPFAM" id="SSF54637">
    <property type="entry name" value="Thioesterase/thiol ester dehydrase-isomerase"/>
    <property type="match status" value="2"/>
</dbReference>
<dbReference type="Gene3D" id="2.40.160.210">
    <property type="entry name" value="Acyl-CoA thioesterase, double hotdog domain"/>
    <property type="match status" value="1"/>
</dbReference>
<organism evidence="3 4">
    <name type="scientific">Brevundimonas viscosa</name>
    <dbReference type="NCBI Taxonomy" id="871741"/>
    <lineage>
        <taxon>Bacteria</taxon>
        <taxon>Pseudomonadati</taxon>
        <taxon>Pseudomonadota</taxon>
        <taxon>Alphaproteobacteria</taxon>
        <taxon>Caulobacterales</taxon>
        <taxon>Caulobacteraceae</taxon>
        <taxon>Brevundimonas</taxon>
    </lineage>
</organism>
<accession>A0A1I6THW3</accession>
<dbReference type="InterPro" id="IPR042171">
    <property type="entry name" value="Acyl-CoA_hotdog"/>
</dbReference>
<dbReference type="Pfam" id="PF20789">
    <property type="entry name" value="4HBT_3C"/>
    <property type="match status" value="1"/>
</dbReference>
<protein>
    <submittedName>
        <fullName evidence="3">Acyl-CoA thioesterase</fullName>
    </submittedName>
</protein>
<evidence type="ECO:0000313" key="3">
    <source>
        <dbReference type="EMBL" id="SFS88738.1"/>
    </source>
</evidence>
<dbReference type="OrthoDB" id="7202443at2"/>
<dbReference type="Proteomes" id="UP000198788">
    <property type="component" value="Unassembled WGS sequence"/>
</dbReference>
<feature type="domain" description="Acyl-CoA thioesterase-like N-terminal HotDog" evidence="1">
    <location>
        <begin position="33"/>
        <end position="116"/>
    </location>
</feature>
<dbReference type="RefSeq" id="WP_092313340.1">
    <property type="nucleotide sequence ID" value="NZ_FOZV01000010.1"/>
</dbReference>
<name>A0A1I6THW3_9CAUL</name>
<sequence>MTTQSLAEALTLTEDGGGLVARLDAGFSNAPQAMDPTKGAPFGGLMAALAAGAARQGLGVETPLQTLSIQYLAAARFGEAVRFTPTLTRGGRNVAYAHVSGGQGDRAAVQALATFGRDVDGPVLTPLVARPPALETLPATPMDPRFGPWFTRHIEHRFVDGPKLFGENAGRSSELGCWMRCVDGAPLDELRLLFLLDGLYPTYFTAFPAPPAISTSVDLRADLLAEPTPATSPEGWAYFHFWSRDVGGGWAVEDGAAWAPDGRPLAVVRQRRKILPARG</sequence>
<reference evidence="4" key="1">
    <citation type="submission" date="2016-10" db="EMBL/GenBank/DDBJ databases">
        <authorList>
            <person name="Varghese N."/>
            <person name="Submissions S."/>
        </authorList>
    </citation>
    <scope>NUCLEOTIDE SEQUENCE [LARGE SCALE GENOMIC DNA]</scope>
    <source>
        <strain evidence="4">CGMCC 1.10683</strain>
    </source>
</reference>
<evidence type="ECO:0000259" key="2">
    <source>
        <dbReference type="Pfam" id="PF20789"/>
    </source>
</evidence>
<gene>
    <name evidence="3" type="ORF">SAMN05192570_0074</name>
</gene>
<dbReference type="AlphaFoldDB" id="A0A1I6THW3"/>
<feature type="domain" description="Acyl-CoA thioesterase-like C-terminal" evidence="2">
    <location>
        <begin position="135"/>
        <end position="270"/>
    </location>
</feature>
<dbReference type="InterPro" id="IPR029069">
    <property type="entry name" value="HotDog_dom_sf"/>
</dbReference>